<name>A0A478FQN6_9MOLU</name>
<reference evidence="1 2" key="1">
    <citation type="submission" date="2019-01" db="EMBL/GenBank/DDBJ databases">
        <title>Draft genome sequences of Candidatus Mycoplasma haemohominis SWG34-3 identified from a patient with pyrexia, anemia and liver dysfunction.</title>
        <authorList>
            <person name="Sekizuka T."/>
            <person name="Hattori N."/>
            <person name="Katano H."/>
            <person name="Takuma T."/>
            <person name="Ito T."/>
            <person name="Arai N."/>
            <person name="Yanai R."/>
            <person name="Ishii S."/>
            <person name="Miura Y."/>
            <person name="Tokunaga T."/>
            <person name="Watanabe H."/>
            <person name="Nomura N."/>
            <person name="Eguchi J."/>
            <person name="Arai T."/>
            <person name="Hasegawa H."/>
            <person name="Nakamaki T."/>
            <person name="Wakita T."/>
            <person name="Niki Y."/>
            <person name="Kuroda M."/>
        </authorList>
    </citation>
    <scope>NUCLEOTIDE SEQUENCE [LARGE SCALE GENOMIC DNA]</scope>
    <source>
        <strain evidence="1">SWG34-3</strain>
    </source>
</reference>
<dbReference type="RefSeq" id="WP_216083232.1">
    <property type="nucleotide sequence ID" value="NZ_CACTIB010000020.1"/>
</dbReference>
<sequence>MDPVKGAVGAGVGVLAIGGGYGVSTLFKVPDASSLEKFLGSNSSQSSTYPNDKFGWKNKAKLIAAFDSGNQKRWEYIYDKILKPMQTASDATTQLNSIFQSTAVTKGYAASSSETGAANALNKVCDDQYKENDPTETTKKSNIWKFCSFDGVVPATVSAG</sequence>
<comment type="caution">
    <text evidence="1">The sequence shown here is derived from an EMBL/GenBank/DDBJ whole genome shotgun (WGS) entry which is preliminary data.</text>
</comment>
<accession>A0A478FQN6</accession>
<protein>
    <submittedName>
        <fullName evidence="1">Uncharacterized protein</fullName>
    </submittedName>
</protein>
<evidence type="ECO:0000313" key="2">
    <source>
        <dbReference type="Proteomes" id="UP000324831"/>
    </source>
</evidence>
<organism evidence="1 2">
    <name type="scientific">Candidatus Mycoplasma haematohominis</name>
    <dbReference type="NCBI Taxonomy" id="1494318"/>
    <lineage>
        <taxon>Bacteria</taxon>
        <taxon>Bacillati</taxon>
        <taxon>Mycoplasmatota</taxon>
        <taxon>Mollicutes</taxon>
        <taxon>Mycoplasmataceae</taxon>
        <taxon>Mycoplasma</taxon>
    </lineage>
</organism>
<dbReference type="AlphaFoldDB" id="A0A478FQN6"/>
<dbReference type="Proteomes" id="UP000324831">
    <property type="component" value="Unassembled WGS sequence"/>
</dbReference>
<proteinExistence type="predicted"/>
<dbReference type="EMBL" id="BIMN01000004">
    <property type="protein sequence ID" value="GCE63783.1"/>
    <property type="molecule type" value="Genomic_DNA"/>
</dbReference>
<gene>
    <name evidence="1" type="ORF">MHSWG343_07900</name>
</gene>
<evidence type="ECO:0000313" key="1">
    <source>
        <dbReference type="EMBL" id="GCE63783.1"/>
    </source>
</evidence>